<dbReference type="Gene3D" id="1.10.274.10">
    <property type="entry name" value="PtsI, HPr-binding domain"/>
    <property type="match status" value="1"/>
</dbReference>
<evidence type="ECO:0000313" key="12">
    <source>
        <dbReference type="EMBL" id="TDC63452.1"/>
    </source>
</evidence>
<evidence type="ECO:0000256" key="6">
    <source>
        <dbReference type="ARBA" id="ARBA00022777"/>
    </source>
</evidence>
<dbReference type="Pfam" id="PF02896">
    <property type="entry name" value="PEP-utilizers_C"/>
    <property type="match status" value="1"/>
</dbReference>
<proteinExistence type="inferred from homology"/>
<protein>
    <recommendedName>
        <fullName evidence="3">Phosphoenolpyruvate-protein phosphotransferase</fullName>
    </recommendedName>
    <alternativeName>
        <fullName evidence="8">Phosphotransferase system, enzyme I</fullName>
    </alternativeName>
</protein>
<dbReference type="GO" id="GO:0046872">
    <property type="term" value="F:metal ion binding"/>
    <property type="evidence" value="ECO:0007669"/>
    <property type="project" value="UniProtKB-KW"/>
</dbReference>
<feature type="domain" description="PEP-utilising enzyme C-terminal" evidence="10">
    <location>
        <begin position="270"/>
        <end position="550"/>
    </location>
</feature>
<evidence type="ECO:0000256" key="8">
    <source>
        <dbReference type="ARBA" id="ARBA00033235"/>
    </source>
</evidence>
<dbReference type="GO" id="GO:0009401">
    <property type="term" value="P:phosphoenolpyruvate-dependent sugar phosphotransferase system"/>
    <property type="evidence" value="ECO:0007669"/>
    <property type="project" value="InterPro"/>
</dbReference>
<dbReference type="InterPro" id="IPR040442">
    <property type="entry name" value="Pyrv_kinase-like_dom_sf"/>
</dbReference>
<dbReference type="Gene3D" id="3.50.30.10">
    <property type="entry name" value="Phosphohistidine domain"/>
    <property type="match status" value="1"/>
</dbReference>
<dbReference type="InterPro" id="IPR036637">
    <property type="entry name" value="Phosphohistidine_dom_sf"/>
</dbReference>
<evidence type="ECO:0000256" key="5">
    <source>
        <dbReference type="ARBA" id="ARBA00022723"/>
    </source>
</evidence>
<dbReference type="SUPFAM" id="SSF52009">
    <property type="entry name" value="Phosphohistidine domain"/>
    <property type="match status" value="1"/>
</dbReference>
<comment type="cofactor">
    <cofactor evidence="1">
        <name>Mg(2+)</name>
        <dbReference type="ChEBI" id="CHEBI:18420"/>
    </cofactor>
</comment>
<dbReference type="InterPro" id="IPR018274">
    <property type="entry name" value="PEP_util_AS"/>
</dbReference>
<evidence type="ECO:0000259" key="11">
    <source>
        <dbReference type="Pfam" id="PF05524"/>
    </source>
</evidence>
<feature type="domain" description="PEP-utilising enzyme mobile" evidence="9">
    <location>
        <begin position="170"/>
        <end position="235"/>
    </location>
</feature>
<dbReference type="InterPro" id="IPR015813">
    <property type="entry name" value="Pyrv/PenolPyrv_kinase-like_dom"/>
</dbReference>
<dbReference type="Proteomes" id="UP000295345">
    <property type="component" value="Unassembled WGS sequence"/>
</dbReference>
<evidence type="ECO:0000256" key="1">
    <source>
        <dbReference type="ARBA" id="ARBA00001946"/>
    </source>
</evidence>
<keyword evidence="5" id="KW-0479">Metal-binding</keyword>
<dbReference type="OrthoDB" id="9765468at2"/>
<dbReference type="PROSITE" id="PS00370">
    <property type="entry name" value="PEP_ENZYMES_PHOS_SITE"/>
    <property type="match status" value="1"/>
</dbReference>
<keyword evidence="12" id="KW-0670">Pyruvate</keyword>
<dbReference type="SUPFAM" id="SSF51621">
    <property type="entry name" value="Phosphoenolpyruvate/pyruvate domain"/>
    <property type="match status" value="1"/>
</dbReference>
<sequence>MTTNTTATTATTATTRRSFAGRVAAPGVGLGPFLRTDRPLELDAAPDGEPAALIAEALDAVAERLFALAESLRGEGRAEQADIMEVGGQIAGDPELRAGAVARAAAGAPPARALDETVTAYADAMAALDDPTLAERAADIRQVGRRALAWLAGEREPAAENAAENAAGRPRVLAAREIGAADLLEPGRAVGAAITLRGGPNSHAAIVARSLGVPLLLAADPEVLDLPDGVEVLVDDAADGGPAAVAHPAEAERATALAALAEAGERRAALAAGRHLPSETTDGHRMVLRANVATADDARAALTVHAEGVGLLRTELPFLDAAAWPTREAHVATVTPVLRALEGRPAVVRTLDFADDKLPPFLAAASPSGHLGRGLPLMLAAPEAFADQFRGLLTAARATGAELRIMIPMVASPEELAACRALLDLAAAEVGVEAPPLGVMVELREAVDAVDELARDAAFLSIGSNDLTCQLLGVDRRDPAATPALAAHPSVLTAIGEVAAAGRRHGRPVSVCGDAAAHPLLVPLLVGLGVDVLSAAPAALDAVRARVRGLRYTDCVALAAEARELDSVERVWRLVEERV</sequence>
<keyword evidence="4 12" id="KW-0808">Transferase</keyword>
<dbReference type="InterPro" id="IPR000121">
    <property type="entry name" value="PEP_util_C"/>
</dbReference>
<gene>
    <name evidence="12" type="ORF">E1283_32345</name>
</gene>
<evidence type="ECO:0000256" key="4">
    <source>
        <dbReference type="ARBA" id="ARBA00022679"/>
    </source>
</evidence>
<evidence type="ECO:0000259" key="10">
    <source>
        <dbReference type="Pfam" id="PF02896"/>
    </source>
</evidence>
<dbReference type="GO" id="GO:0016301">
    <property type="term" value="F:kinase activity"/>
    <property type="evidence" value="ECO:0007669"/>
    <property type="project" value="UniProtKB-KW"/>
</dbReference>
<dbReference type="InterPro" id="IPR008731">
    <property type="entry name" value="PTS_EIN"/>
</dbReference>
<keyword evidence="7" id="KW-0460">Magnesium</keyword>
<evidence type="ECO:0000256" key="2">
    <source>
        <dbReference type="ARBA" id="ARBA00007837"/>
    </source>
</evidence>
<keyword evidence="13" id="KW-1185">Reference proteome</keyword>
<dbReference type="RefSeq" id="WP_132821729.1">
    <property type="nucleotide sequence ID" value="NZ_SMKI01000557.1"/>
</dbReference>
<keyword evidence="6" id="KW-0418">Kinase</keyword>
<dbReference type="PANTHER" id="PTHR46244:SF3">
    <property type="entry name" value="PHOSPHOENOLPYRUVATE-PROTEIN PHOSPHOTRANSFERASE"/>
    <property type="match status" value="1"/>
</dbReference>
<dbReference type="EMBL" id="SMKI01000557">
    <property type="protein sequence ID" value="TDC63452.1"/>
    <property type="molecule type" value="Genomic_DNA"/>
</dbReference>
<name>A0A4R4SMX0_9ACTN</name>
<comment type="similarity">
    <text evidence="2">Belongs to the PEP-utilizing enzyme family.</text>
</comment>
<organism evidence="12 13">
    <name type="scientific">Streptomyces hainanensis</name>
    <dbReference type="NCBI Taxonomy" id="402648"/>
    <lineage>
        <taxon>Bacteria</taxon>
        <taxon>Bacillati</taxon>
        <taxon>Actinomycetota</taxon>
        <taxon>Actinomycetes</taxon>
        <taxon>Kitasatosporales</taxon>
        <taxon>Streptomycetaceae</taxon>
        <taxon>Streptomyces</taxon>
    </lineage>
</organism>
<comment type="caution">
    <text evidence="12">The sequence shown here is derived from an EMBL/GenBank/DDBJ whole genome shotgun (WGS) entry which is preliminary data.</text>
</comment>
<evidence type="ECO:0000256" key="7">
    <source>
        <dbReference type="ARBA" id="ARBA00022842"/>
    </source>
</evidence>
<feature type="domain" description="Phosphotransferase system enzyme I N-terminal" evidence="11">
    <location>
        <begin position="21"/>
        <end position="136"/>
    </location>
</feature>
<reference evidence="12 13" key="1">
    <citation type="submission" date="2019-03" db="EMBL/GenBank/DDBJ databases">
        <title>Draft genome sequences of novel Actinobacteria.</title>
        <authorList>
            <person name="Sahin N."/>
            <person name="Ay H."/>
            <person name="Saygin H."/>
        </authorList>
    </citation>
    <scope>NUCLEOTIDE SEQUENCE [LARGE SCALE GENOMIC DNA]</scope>
    <source>
        <strain evidence="12 13">DSM 41900</strain>
    </source>
</reference>
<dbReference type="SUPFAM" id="SSF47831">
    <property type="entry name" value="Enzyme I of the PEP:sugar phosphotransferase system HPr-binding (sub)domain"/>
    <property type="match status" value="1"/>
</dbReference>
<dbReference type="AlphaFoldDB" id="A0A4R4SMX0"/>
<dbReference type="PRINTS" id="PR01736">
    <property type="entry name" value="PHPHTRNFRASE"/>
</dbReference>
<dbReference type="Gene3D" id="3.20.20.60">
    <property type="entry name" value="Phosphoenolpyruvate-binding domains"/>
    <property type="match status" value="1"/>
</dbReference>
<evidence type="ECO:0000313" key="13">
    <source>
        <dbReference type="Proteomes" id="UP000295345"/>
    </source>
</evidence>
<dbReference type="InterPro" id="IPR008279">
    <property type="entry name" value="PEP-util_enz_mobile_dom"/>
</dbReference>
<dbReference type="InterPro" id="IPR036618">
    <property type="entry name" value="PtsI_HPr-bd_sf"/>
</dbReference>
<dbReference type="InterPro" id="IPR050499">
    <property type="entry name" value="PEP-utilizing_PTS_enzyme"/>
</dbReference>
<evidence type="ECO:0000259" key="9">
    <source>
        <dbReference type="Pfam" id="PF00391"/>
    </source>
</evidence>
<evidence type="ECO:0000256" key="3">
    <source>
        <dbReference type="ARBA" id="ARBA00016544"/>
    </source>
</evidence>
<dbReference type="Pfam" id="PF05524">
    <property type="entry name" value="PEP-utilisers_N"/>
    <property type="match status" value="1"/>
</dbReference>
<accession>A0A4R4SMX0</accession>
<dbReference type="Pfam" id="PF00391">
    <property type="entry name" value="PEP-utilizers"/>
    <property type="match status" value="1"/>
</dbReference>
<dbReference type="PANTHER" id="PTHR46244">
    <property type="entry name" value="PHOSPHOENOLPYRUVATE-PROTEIN PHOSPHOTRANSFERASE"/>
    <property type="match status" value="1"/>
</dbReference>